<dbReference type="InterPro" id="IPR012347">
    <property type="entry name" value="Ferritin-like"/>
</dbReference>
<dbReference type="PANTHER" id="PTHR36933:SF1">
    <property type="entry name" value="SLL0788 PROTEIN"/>
    <property type="match status" value="1"/>
</dbReference>
<accession>A0A3S2XM45</accession>
<name>A0A3S2XM45_9HYPH</name>
<dbReference type="Pfam" id="PF03713">
    <property type="entry name" value="DUF305"/>
    <property type="match status" value="1"/>
</dbReference>
<feature type="signal peptide" evidence="1">
    <location>
        <begin position="1"/>
        <end position="22"/>
    </location>
</feature>
<dbReference type="PANTHER" id="PTHR36933">
    <property type="entry name" value="SLL0788 PROTEIN"/>
    <property type="match status" value="1"/>
</dbReference>
<dbReference type="EMBL" id="SACP01000010">
    <property type="protein sequence ID" value="RVU18145.1"/>
    <property type="molecule type" value="Genomic_DNA"/>
</dbReference>
<organism evidence="3 4">
    <name type="scientific">Methylobacterium oryzihabitans</name>
    <dbReference type="NCBI Taxonomy" id="2499852"/>
    <lineage>
        <taxon>Bacteria</taxon>
        <taxon>Pseudomonadati</taxon>
        <taxon>Pseudomonadota</taxon>
        <taxon>Alphaproteobacteria</taxon>
        <taxon>Hyphomicrobiales</taxon>
        <taxon>Methylobacteriaceae</taxon>
        <taxon>Methylobacterium</taxon>
    </lineage>
</organism>
<reference evidence="3 4" key="1">
    <citation type="submission" date="2019-01" db="EMBL/GenBank/DDBJ databases">
        <authorList>
            <person name="Chen W.-M."/>
        </authorList>
    </citation>
    <scope>NUCLEOTIDE SEQUENCE [LARGE SCALE GENOMIC DNA]</scope>
    <source>
        <strain evidence="3 4">TER-1</strain>
    </source>
</reference>
<evidence type="ECO:0000256" key="1">
    <source>
        <dbReference type="SAM" id="SignalP"/>
    </source>
</evidence>
<gene>
    <name evidence="3" type="ORF">EOE48_12220</name>
</gene>
<proteinExistence type="predicted"/>
<keyword evidence="1" id="KW-0732">Signal</keyword>
<dbReference type="InterPro" id="IPR005183">
    <property type="entry name" value="DUF305_CopM-like"/>
</dbReference>
<feature type="chain" id="PRO_5018723058" evidence="1">
    <location>
        <begin position="23"/>
        <end position="123"/>
    </location>
</feature>
<dbReference type="AlphaFoldDB" id="A0A3S2XM45"/>
<evidence type="ECO:0000313" key="3">
    <source>
        <dbReference type="EMBL" id="RVU18145.1"/>
    </source>
</evidence>
<dbReference type="Proteomes" id="UP000286997">
    <property type="component" value="Unassembled WGS sequence"/>
</dbReference>
<feature type="domain" description="DUF305" evidence="2">
    <location>
        <begin position="30"/>
        <end position="117"/>
    </location>
</feature>
<protein>
    <submittedName>
        <fullName evidence="3">DUF305 domain-containing protein</fullName>
    </submittedName>
</protein>
<dbReference type="OrthoDB" id="517560at2"/>
<evidence type="ECO:0000259" key="2">
    <source>
        <dbReference type="Pfam" id="PF03713"/>
    </source>
</evidence>
<evidence type="ECO:0000313" key="4">
    <source>
        <dbReference type="Proteomes" id="UP000286997"/>
    </source>
</evidence>
<dbReference type="Gene3D" id="1.20.1260.10">
    <property type="match status" value="1"/>
</dbReference>
<dbReference type="RefSeq" id="WP_127729315.1">
    <property type="nucleotide sequence ID" value="NZ_SACP01000010.1"/>
</dbReference>
<keyword evidence="4" id="KW-1185">Reference proteome</keyword>
<sequence length="123" mass="12972">MARTSLAALVAACLAAAAPALAQQHGGHAHHAAPAPGDSDATRAYRAAADAMHRDMTAPYTNDVDVDFLRGMIPHHRGAIAMAKVALAHSKDPEIRRLAEGIVRAQEGEIAEMEALLKRHGAR</sequence>
<comment type="caution">
    <text evidence="3">The sequence shown here is derived from an EMBL/GenBank/DDBJ whole genome shotgun (WGS) entry which is preliminary data.</text>
</comment>